<protein>
    <submittedName>
        <fullName evidence="1">Uncharacterized protein</fullName>
    </submittedName>
</protein>
<dbReference type="AlphaFoldDB" id="A0A4U1BDC0"/>
<gene>
    <name evidence="1" type="ORF">FCL40_10460</name>
</gene>
<name>A0A4U1BDC0_9GAMM</name>
<keyword evidence="2" id="KW-1185">Reference proteome</keyword>
<reference evidence="1 2" key="1">
    <citation type="submission" date="2019-04" db="EMBL/GenBank/DDBJ databases">
        <authorList>
            <person name="Hwang J.C."/>
        </authorList>
    </citation>
    <scope>NUCLEOTIDE SEQUENCE [LARGE SCALE GENOMIC DNA]</scope>
    <source>
        <strain evidence="1 2">IMCC35001</strain>
    </source>
</reference>
<dbReference type="EMBL" id="SWCI01000005">
    <property type="protein sequence ID" value="TKB49053.1"/>
    <property type="molecule type" value="Genomic_DNA"/>
</dbReference>
<proteinExistence type="predicted"/>
<dbReference type="RefSeq" id="WP_136853245.1">
    <property type="nucleotide sequence ID" value="NZ_SWCI01000005.1"/>
</dbReference>
<comment type="caution">
    <text evidence="1">The sequence shown here is derived from an EMBL/GenBank/DDBJ whole genome shotgun (WGS) entry which is preliminary data.</text>
</comment>
<dbReference type="Proteomes" id="UP000305674">
    <property type="component" value="Unassembled WGS sequence"/>
</dbReference>
<organism evidence="1 2">
    <name type="scientific">Ferrimonas sediminicola</name>
    <dbReference type="NCBI Taxonomy" id="2569538"/>
    <lineage>
        <taxon>Bacteria</taxon>
        <taxon>Pseudomonadati</taxon>
        <taxon>Pseudomonadota</taxon>
        <taxon>Gammaproteobacteria</taxon>
        <taxon>Alteromonadales</taxon>
        <taxon>Ferrimonadaceae</taxon>
        <taxon>Ferrimonas</taxon>
    </lineage>
</organism>
<evidence type="ECO:0000313" key="1">
    <source>
        <dbReference type="EMBL" id="TKB49053.1"/>
    </source>
</evidence>
<evidence type="ECO:0000313" key="2">
    <source>
        <dbReference type="Proteomes" id="UP000305674"/>
    </source>
</evidence>
<sequence>MNGRAFFKMLTRRGIPCSALAQQTQTQLAHLYGLKHSPMVASHYLRAVLVHYRHQLTIDDLARLTASLAADLHRAA</sequence>
<accession>A0A4U1BDC0</accession>